<dbReference type="OrthoDB" id="215501at2"/>
<evidence type="ECO:0008006" key="4">
    <source>
        <dbReference type="Google" id="ProtNLM"/>
    </source>
</evidence>
<evidence type="ECO:0000313" key="3">
    <source>
        <dbReference type="Proteomes" id="UP000316095"/>
    </source>
</evidence>
<proteinExistence type="predicted"/>
<dbReference type="InterPro" id="IPR011467">
    <property type="entry name" value="DUF1573"/>
</dbReference>
<dbReference type="PANTHER" id="PTHR37833:SF1">
    <property type="entry name" value="SIGNAL PEPTIDE PROTEIN"/>
    <property type="match status" value="1"/>
</dbReference>
<dbReference type="Proteomes" id="UP000316095">
    <property type="component" value="Unassembled WGS sequence"/>
</dbReference>
<organism evidence="2 3">
    <name type="scientific">Rubinisphaera italica</name>
    <dbReference type="NCBI Taxonomy" id="2527969"/>
    <lineage>
        <taxon>Bacteria</taxon>
        <taxon>Pseudomonadati</taxon>
        <taxon>Planctomycetota</taxon>
        <taxon>Planctomycetia</taxon>
        <taxon>Planctomycetales</taxon>
        <taxon>Planctomycetaceae</taxon>
        <taxon>Rubinisphaera</taxon>
    </lineage>
</organism>
<dbReference type="PANTHER" id="PTHR37833">
    <property type="entry name" value="LIPOPROTEIN-RELATED"/>
    <property type="match status" value="1"/>
</dbReference>
<protein>
    <recommendedName>
        <fullName evidence="4">DUF1573 domain-containing protein</fullName>
    </recommendedName>
</protein>
<sequence precursor="true">MKTFLTVLLAVFPVIGAAWASSSPSPKKFTAPGSQKELAMHIHMVHMREVDLREGKAVAEFSFHNASQSPLTISKIKPSCGCVTIRMQEQEAFQPGENHKFYVEVDTAGETSGLHEYTIDIAYHTEDSKTSEQEKVLFRVEVPEKKVTVKPRALIFYQLSEQKTKQKVTLTDFRDRSHFEVLEIASSLDSIQIENQQTGQDEHGHLLITFDVTVSGKVPSGRQTQQISVTTTDAEFSLIKIPVLLYGPQAETQKN</sequence>
<keyword evidence="3" id="KW-1185">Reference proteome</keyword>
<accession>A0A5C5XJ72</accession>
<dbReference type="Gene3D" id="2.60.40.10">
    <property type="entry name" value="Immunoglobulins"/>
    <property type="match status" value="1"/>
</dbReference>
<dbReference type="InterPro" id="IPR013783">
    <property type="entry name" value="Ig-like_fold"/>
</dbReference>
<name>A0A5C5XJ72_9PLAN</name>
<comment type="caution">
    <text evidence="2">The sequence shown here is derived from an EMBL/GenBank/DDBJ whole genome shotgun (WGS) entry which is preliminary data.</text>
</comment>
<dbReference type="EMBL" id="SJPG01000001">
    <property type="protein sequence ID" value="TWT62768.1"/>
    <property type="molecule type" value="Genomic_DNA"/>
</dbReference>
<keyword evidence="1" id="KW-0732">Signal</keyword>
<evidence type="ECO:0000313" key="2">
    <source>
        <dbReference type="EMBL" id="TWT62768.1"/>
    </source>
</evidence>
<feature type="chain" id="PRO_5022981137" description="DUF1573 domain-containing protein" evidence="1">
    <location>
        <begin position="21"/>
        <end position="255"/>
    </location>
</feature>
<reference evidence="2 3" key="1">
    <citation type="submission" date="2019-02" db="EMBL/GenBank/DDBJ databases">
        <title>Deep-cultivation of Planctomycetes and their phenomic and genomic characterization uncovers novel biology.</title>
        <authorList>
            <person name="Wiegand S."/>
            <person name="Jogler M."/>
            <person name="Boedeker C."/>
            <person name="Pinto D."/>
            <person name="Vollmers J."/>
            <person name="Rivas-Marin E."/>
            <person name="Kohn T."/>
            <person name="Peeters S.H."/>
            <person name="Heuer A."/>
            <person name="Rast P."/>
            <person name="Oberbeckmann S."/>
            <person name="Bunk B."/>
            <person name="Jeske O."/>
            <person name="Meyerdierks A."/>
            <person name="Storesund J.E."/>
            <person name="Kallscheuer N."/>
            <person name="Luecker S."/>
            <person name="Lage O.M."/>
            <person name="Pohl T."/>
            <person name="Merkel B.J."/>
            <person name="Hornburger P."/>
            <person name="Mueller R.-W."/>
            <person name="Bruemmer F."/>
            <person name="Labrenz M."/>
            <person name="Spormann A.M."/>
            <person name="Op Den Camp H."/>
            <person name="Overmann J."/>
            <person name="Amann R."/>
            <person name="Jetten M.S.M."/>
            <person name="Mascher T."/>
            <person name="Medema M.H."/>
            <person name="Devos D.P."/>
            <person name="Kaster A.-K."/>
            <person name="Ovreas L."/>
            <person name="Rohde M."/>
            <person name="Galperin M.Y."/>
            <person name="Jogler C."/>
        </authorList>
    </citation>
    <scope>NUCLEOTIDE SEQUENCE [LARGE SCALE GENOMIC DNA]</scope>
    <source>
        <strain evidence="2 3">Pan54</strain>
    </source>
</reference>
<dbReference type="Pfam" id="PF07610">
    <property type="entry name" value="DUF1573"/>
    <property type="match status" value="1"/>
</dbReference>
<dbReference type="RefSeq" id="WP_146504593.1">
    <property type="nucleotide sequence ID" value="NZ_SJPG01000001.1"/>
</dbReference>
<feature type="signal peptide" evidence="1">
    <location>
        <begin position="1"/>
        <end position="20"/>
    </location>
</feature>
<gene>
    <name evidence="2" type="ORF">Pan54_35130</name>
</gene>
<dbReference type="AlphaFoldDB" id="A0A5C5XJ72"/>
<evidence type="ECO:0000256" key="1">
    <source>
        <dbReference type="SAM" id="SignalP"/>
    </source>
</evidence>